<gene>
    <name evidence="1" type="ORF">B0H17DRAFT_1215009</name>
</gene>
<protein>
    <submittedName>
        <fullName evidence="1">Uncharacterized protein</fullName>
    </submittedName>
</protein>
<name>A0AAD7CLP0_MYCRO</name>
<evidence type="ECO:0000313" key="2">
    <source>
        <dbReference type="Proteomes" id="UP001221757"/>
    </source>
</evidence>
<comment type="caution">
    <text evidence="1">The sequence shown here is derived from an EMBL/GenBank/DDBJ whole genome shotgun (WGS) entry which is preliminary data.</text>
</comment>
<organism evidence="1 2">
    <name type="scientific">Mycena rosella</name>
    <name type="common">Pink bonnet</name>
    <name type="synonym">Agaricus rosellus</name>
    <dbReference type="NCBI Taxonomy" id="1033263"/>
    <lineage>
        <taxon>Eukaryota</taxon>
        <taxon>Fungi</taxon>
        <taxon>Dikarya</taxon>
        <taxon>Basidiomycota</taxon>
        <taxon>Agaricomycotina</taxon>
        <taxon>Agaricomycetes</taxon>
        <taxon>Agaricomycetidae</taxon>
        <taxon>Agaricales</taxon>
        <taxon>Marasmiineae</taxon>
        <taxon>Mycenaceae</taxon>
        <taxon>Mycena</taxon>
    </lineage>
</organism>
<proteinExistence type="predicted"/>
<dbReference type="AlphaFoldDB" id="A0AAD7CLP0"/>
<keyword evidence="2" id="KW-1185">Reference proteome</keyword>
<dbReference type="Proteomes" id="UP001221757">
    <property type="component" value="Unassembled WGS sequence"/>
</dbReference>
<sequence>MSQDSDTFDLAALEEYVKKPSLRVSTAAIKDVAQSGRQADIKFKRDLMTLLLTATVEHYAWLARGLAMVKAAQDDVEHREEEALDDLYKGMRDNQELYHRIAEFTEKLKHVVQKLQA</sequence>
<accession>A0AAD7CLP0</accession>
<reference evidence="1" key="1">
    <citation type="submission" date="2023-03" db="EMBL/GenBank/DDBJ databases">
        <title>Massive genome expansion in bonnet fungi (Mycena s.s.) driven by repeated elements and novel gene families across ecological guilds.</title>
        <authorList>
            <consortium name="Lawrence Berkeley National Laboratory"/>
            <person name="Harder C.B."/>
            <person name="Miyauchi S."/>
            <person name="Viragh M."/>
            <person name="Kuo A."/>
            <person name="Thoen E."/>
            <person name="Andreopoulos B."/>
            <person name="Lu D."/>
            <person name="Skrede I."/>
            <person name="Drula E."/>
            <person name="Henrissat B."/>
            <person name="Morin E."/>
            <person name="Kohler A."/>
            <person name="Barry K."/>
            <person name="LaButti K."/>
            <person name="Morin E."/>
            <person name="Salamov A."/>
            <person name="Lipzen A."/>
            <person name="Mereny Z."/>
            <person name="Hegedus B."/>
            <person name="Baldrian P."/>
            <person name="Stursova M."/>
            <person name="Weitz H."/>
            <person name="Taylor A."/>
            <person name="Grigoriev I.V."/>
            <person name="Nagy L.G."/>
            <person name="Martin F."/>
            <person name="Kauserud H."/>
        </authorList>
    </citation>
    <scope>NUCLEOTIDE SEQUENCE</scope>
    <source>
        <strain evidence="1">CBHHK067</strain>
    </source>
</reference>
<dbReference type="EMBL" id="JARKIE010000349">
    <property type="protein sequence ID" value="KAJ7652308.1"/>
    <property type="molecule type" value="Genomic_DNA"/>
</dbReference>
<evidence type="ECO:0000313" key="1">
    <source>
        <dbReference type="EMBL" id="KAJ7652308.1"/>
    </source>
</evidence>